<dbReference type="GO" id="GO:0032259">
    <property type="term" value="P:methylation"/>
    <property type="evidence" value="ECO:0007669"/>
    <property type="project" value="UniProtKB-KW"/>
</dbReference>
<dbReference type="RefSeq" id="WP_034652484.1">
    <property type="nucleotide sequence ID" value="NZ_BCVB01000005.1"/>
</dbReference>
<keyword evidence="2" id="KW-0808">Transferase</keyword>
<reference evidence="5 6" key="1">
    <citation type="journal article" date="2015" name="Genome Announc.">
        <title>Complete genome sequences for 35 biothreat assay-relevant bacillus species.</title>
        <authorList>
            <person name="Johnson S.L."/>
            <person name="Daligault H.E."/>
            <person name="Davenport K.W."/>
            <person name="Jaissle J."/>
            <person name="Frey K.G."/>
            <person name="Ladner J.T."/>
            <person name="Broomall S.M."/>
            <person name="Bishop-Lilly K.A."/>
            <person name="Bruce D.C."/>
            <person name="Gibbons H.S."/>
            <person name="Coyne S.R."/>
            <person name="Lo C.C."/>
            <person name="Meincke L."/>
            <person name="Munk A.C."/>
            <person name="Koroleva G.I."/>
            <person name="Rosenzweig C.N."/>
            <person name="Palacios G.F."/>
            <person name="Redden C.L."/>
            <person name="Minogue T.D."/>
            <person name="Chain P.S."/>
        </authorList>
    </citation>
    <scope>NUCLEOTIDE SEQUENCE [LARGE SCALE GENOMIC DNA]</scope>
    <source>
        <strain evidence="6">ATCC 14581 / DSM 32 / JCM 2506 / NBRC 15308 / NCIMB 9376 / NCTC 10342 / NRRL B-14308 / VKM B-512</strain>
    </source>
</reference>
<dbReference type="AlphaFoldDB" id="A0A0B6APP2"/>
<sequence length="187" mass="21732">MNLAFMYQYFHQPRTVGALLPSSTHLAKKMVKGIDFEHAGCIVEYGPGTGVFTRELIRRRSACTTLLLIEYNRHFYEKVKEQVRDEKNVYVIHGSAENVQKYLIQYDIPKVDYVLSGLPFASLTSEVSDCILQNTRSVLAEEGKFITFQYTSFKKQLIRSFFPQIKVEKEWRNVPPAYIFTCEKNQI</sequence>
<evidence type="ECO:0000256" key="1">
    <source>
        <dbReference type="ARBA" id="ARBA00022603"/>
    </source>
</evidence>
<proteinExistence type="predicted"/>
<keyword evidence="4" id="KW-0694">RNA-binding</keyword>
<gene>
    <name evidence="5" type="ORF">BG04_4496</name>
</gene>
<evidence type="ECO:0000313" key="5">
    <source>
        <dbReference type="EMBL" id="AJI21809.1"/>
    </source>
</evidence>
<dbReference type="InterPro" id="IPR029063">
    <property type="entry name" value="SAM-dependent_MTases_sf"/>
</dbReference>
<organism evidence="5 6">
    <name type="scientific">Priestia megaterium (strain ATCC 14581 / DSM 32 / CCUG 1817 / JCM 2506 / NBRC 15308 / NCIMB 9376 / NCTC 10342 / NRRL B-14308 / VKM B-512 / Ford 19)</name>
    <name type="common">Bacillus megaterium</name>
    <dbReference type="NCBI Taxonomy" id="1348623"/>
    <lineage>
        <taxon>Bacteria</taxon>
        <taxon>Bacillati</taxon>
        <taxon>Bacillota</taxon>
        <taxon>Bacilli</taxon>
        <taxon>Bacillales</taxon>
        <taxon>Bacillaceae</taxon>
        <taxon>Priestia</taxon>
    </lineage>
</organism>
<dbReference type="Gene3D" id="3.40.50.150">
    <property type="entry name" value="Vaccinia Virus protein VP39"/>
    <property type="match status" value="1"/>
</dbReference>
<dbReference type="GeneID" id="93642500"/>
<dbReference type="CDD" id="cd02440">
    <property type="entry name" value="AdoMet_MTases"/>
    <property type="match status" value="1"/>
</dbReference>
<evidence type="ECO:0000256" key="4">
    <source>
        <dbReference type="ARBA" id="ARBA00022884"/>
    </source>
</evidence>
<dbReference type="Proteomes" id="UP000031829">
    <property type="component" value="Chromosome"/>
</dbReference>
<dbReference type="SUPFAM" id="SSF53335">
    <property type="entry name" value="S-adenosyl-L-methionine-dependent methyltransferases"/>
    <property type="match status" value="1"/>
</dbReference>
<evidence type="ECO:0000256" key="2">
    <source>
        <dbReference type="ARBA" id="ARBA00022679"/>
    </source>
</evidence>
<name>A0A0B6APP2_PRIM2</name>
<dbReference type="InterPro" id="IPR001737">
    <property type="entry name" value="KsgA/Erm"/>
</dbReference>
<dbReference type="GO" id="GO:0003723">
    <property type="term" value="F:RNA binding"/>
    <property type="evidence" value="ECO:0007669"/>
    <property type="project" value="UniProtKB-KW"/>
</dbReference>
<evidence type="ECO:0000313" key="6">
    <source>
        <dbReference type="Proteomes" id="UP000031829"/>
    </source>
</evidence>
<protein>
    <submittedName>
        <fullName evidence="5">MraW methylase family protein</fullName>
    </submittedName>
</protein>
<evidence type="ECO:0000256" key="3">
    <source>
        <dbReference type="ARBA" id="ARBA00022691"/>
    </source>
</evidence>
<keyword evidence="3" id="KW-0949">S-adenosyl-L-methionine</keyword>
<accession>A0A0B6APP2</accession>
<dbReference type="GO" id="GO:0008168">
    <property type="term" value="F:methyltransferase activity"/>
    <property type="evidence" value="ECO:0007669"/>
    <property type="project" value="UniProtKB-KW"/>
</dbReference>
<dbReference type="HOGENOM" id="CLU_085338_2_0_9"/>
<dbReference type="KEGG" id="bmeg:BG04_4496"/>
<keyword evidence="1 5" id="KW-0489">Methyltransferase</keyword>
<dbReference type="Pfam" id="PF00398">
    <property type="entry name" value="RrnaAD"/>
    <property type="match status" value="1"/>
</dbReference>
<dbReference type="EMBL" id="CP009920">
    <property type="protein sequence ID" value="AJI21809.1"/>
    <property type="molecule type" value="Genomic_DNA"/>
</dbReference>